<evidence type="ECO:0000313" key="3">
    <source>
        <dbReference type="EMBL" id="AKF06747.1"/>
    </source>
</evidence>
<dbReference type="InterPro" id="IPR002589">
    <property type="entry name" value="Macro_dom"/>
</dbReference>
<organism evidence="3 4">
    <name type="scientific">Sandaracinus amylolyticus</name>
    <dbReference type="NCBI Taxonomy" id="927083"/>
    <lineage>
        <taxon>Bacteria</taxon>
        <taxon>Pseudomonadati</taxon>
        <taxon>Myxococcota</taxon>
        <taxon>Polyangia</taxon>
        <taxon>Polyangiales</taxon>
        <taxon>Sandaracinaceae</taxon>
        <taxon>Sandaracinus</taxon>
    </lineage>
</organism>
<dbReference type="Gene3D" id="3.40.220.10">
    <property type="entry name" value="Leucine Aminopeptidase, subunit E, domain 1"/>
    <property type="match status" value="1"/>
</dbReference>
<feature type="domain" description="Macro" evidence="2">
    <location>
        <begin position="11"/>
        <end position="190"/>
    </location>
</feature>
<gene>
    <name evidence="3" type="ORF">DB32_003896</name>
</gene>
<evidence type="ECO:0000256" key="1">
    <source>
        <dbReference type="SAM" id="MobiDB-lite"/>
    </source>
</evidence>
<sequence>MVLCDVNPKVIQAWRATFEENPEVEIVHGSMLDMSTSAWVSPTNSAGRMDGGLDLVIKNYLGVGIEKTLQRTIKDRYAGRMPVGHAACTPTERVQPRFLISTPTMVSSSEDISATMNVALACAAAFQAVHIQNTVEPGTIRSVALPGLGANTGRVPAEICADLMWTAYDLFREHAFTDFAAVRQALESILGDLGPTSTQYKQKAAPGLSQMGITPSKPTIGGALEDFDDSEFEDDEDFSDDE</sequence>
<dbReference type="InterPro" id="IPR043472">
    <property type="entry name" value="Macro_dom-like"/>
</dbReference>
<dbReference type="Proteomes" id="UP000034883">
    <property type="component" value="Chromosome"/>
</dbReference>
<reference evidence="3 4" key="1">
    <citation type="submission" date="2015-03" db="EMBL/GenBank/DDBJ databases">
        <title>Genome assembly of Sandaracinus amylolyticus DSM 53668.</title>
        <authorList>
            <person name="Sharma G."/>
            <person name="Subramanian S."/>
        </authorList>
    </citation>
    <scope>NUCLEOTIDE SEQUENCE [LARGE SCALE GENOMIC DNA]</scope>
    <source>
        <strain evidence="3 4">DSM 53668</strain>
    </source>
</reference>
<accession>A0A0F6YIZ8</accession>
<proteinExistence type="predicted"/>
<evidence type="ECO:0000259" key="2">
    <source>
        <dbReference type="PROSITE" id="PS51154"/>
    </source>
</evidence>
<dbReference type="KEGG" id="samy:DB32_003896"/>
<keyword evidence="4" id="KW-1185">Reference proteome</keyword>
<feature type="compositionally biased region" description="Acidic residues" evidence="1">
    <location>
        <begin position="225"/>
        <end position="242"/>
    </location>
</feature>
<dbReference type="SUPFAM" id="SSF52949">
    <property type="entry name" value="Macro domain-like"/>
    <property type="match status" value="1"/>
</dbReference>
<evidence type="ECO:0000313" key="4">
    <source>
        <dbReference type="Proteomes" id="UP000034883"/>
    </source>
</evidence>
<dbReference type="SMART" id="SM00506">
    <property type="entry name" value="A1pp"/>
    <property type="match status" value="1"/>
</dbReference>
<dbReference type="Pfam" id="PF01661">
    <property type="entry name" value="Macro"/>
    <property type="match status" value="1"/>
</dbReference>
<protein>
    <submittedName>
        <fullName evidence="3">Phage tail assembly-like protein</fullName>
    </submittedName>
</protein>
<feature type="region of interest" description="Disordered" evidence="1">
    <location>
        <begin position="204"/>
        <end position="242"/>
    </location>
</feature>
<dbReference type="STRING" id="927083.DB32_003896"/>
<name>A0A0F6YIZ8_9BACT</name>
<dbReference type="PROSITE" id="PS51154">
    <property type="entry name" value="MACRO"/>
    <property type="match status" value="1"/>
</dbReference>
<dbReference type="AlphaFoldDB" id="A0A0F6YIZ8"/>
<dbReference type="EMBL" id="CP011125">
    <property type="protein sequence ID" value="AKF06747.1"/>
    <property type="molecule type" value="Genomic_DNA"/>
</dbReference>